<gene>
    <name evidence="3" type="ORF">ACHAW5_008000</name>
</gene>
<evidence type="ECO:0000256" key="2">
    <source>
        <dbReference type="SAM" id="MobiDB-lite"/>
    </source>
</evidence>
<comment type="caution">
    <text evidence="3">The sequence shown here is derived from an EMBL/GenBank/DDBJ whole genome shotgun (WGS) entry which is preliminary data.</text>
</comment>
<proteinExistence type="inferred from homology"/>
<dbReference type="InterPro" id="IPR015419">
    <property type="entry name" value="CTAG/Pcc1"/>
</dbReference>
<evidence type="ECO:0000313" key="3">
    <source>
        <dbReference type="EMBL" id="KAL3773127.1"/>
    </source>
</evidence>
<protein>
    <submittedName>
        <fullName evidence="3">Uncharacterized protein</fullName>
    </submittedName>
</protein>
<name>A0ABD3NAU7_9STRA</name>
<dbReference type="Proteomes" id="UP001530315">
    <property type="component" value="Unassembled WGS sequence"/>
</dbReference>
<keyword evidence="4" id="KW-1185">Reference proteome</keyword>
<comment type="similarity">
    <text evidence="1">Belongs to the CTAG/PCC1 family.</text>
</comment>
<dbReference type="EMBL" id="JALLAZ020001550">
    <property type="protein sequence ID" value="KAL3773127.1"/>
    <property type="molecule type" value="Genomic_DNA"/>
</dbReference>
<organism evidence="3 4">
    <name type="scientific">Stephanodiscus triporus</name>
    <dbReference type="NCBI Taxonomy" id="2934178"/>
    <lineage>
        <taxon>Eukaryota</taxon>
        <taxon>Sar</taxon>
        <taxon>Stramenopiles</taxon>
        <taxon>Ochrophyta</taxon>
        <taxon>Bacillariophyta</taxon>
        <taxon>Coscinodiscophyceae</taxon>
        <taxon>Thalassiosirophycidae</taxon>
        <taxon>Stephanodiscales</taxon>
        <taxon>Stephanodiscaceae</taxon>
        <taxon>Stephanodiscus</taxon>
    </lineage>
</organism>
<dbReference type="AlphaFoldDB" id="A0ABD3NAU7"/>
<accession>A0ABD3NAU7</accession>
<dbReference type="Pfam" id="PF09341">
    <property type="entry name" value="Pcc1"/>
    <property type="match status" value="1"/>
</dbReference>
<evidence type="ECO:0000256" key="1">
    <source>
        <dbReference type="ARBA" id="ARBA00007073"/>
    </source>
</evidence>
<feature type="compositionally biased region" description="Acidic residues" evidence="2">
    <location>
        <begin position="50"/>
        <end position="66"/>
    </location>
</feature>
<dbReference type="Gene3D" id="3.30.310.50">
    <property type="entry name" value="Alpha-D-phosphohexomutase, C-terminal domain"/>
    <property type="match status" value="1"/>
</dbReference>
<reference evidence="3 4" key="1">
    <citation type="submission" date="2024-10" db="EMBL/GenBank/DDBJ databases">
        <title>Updated reference genomes for cyclostephanoid diatoms.</title>
        <authorList>
            <person name="Roberts W.R."/>
            <person name="Alverson A.J."/>
        </authorList>
    </citation>
    <scope>NUCLEOTIDE SEQUENCE [LARGE SCALE GENOMIC DNA]</scope>
    <source>
        <strain evidence="3 4">AJA276-08</strain>
    </source>
</reference>
<feature type="region of interest" description="Disordered" evidence="2">
    <location>
        <begin position="46"/>
        <end position="69"/>
    </location>
</feature>
<evidence type="ECO:0000313" key="4">
    <source>
        <dbReference type="Proteomes" id="UP001530315"/>
    </source>
</evidence>
<sequence length="109" mass="12169">MVDIRRPYKCTARIALPQPYAEHLKDVISVDREISDKVVKSFSILGHDGNDDDNDRGVVGDDDDGSGNDTMRVLQIIFEATDAKMLRVSISTTYDMINVALRCFQEFGG</sequence>